<feature type="transmembrane region" description="Helical" evidence="1">
    <location>
        <begin position="430"/>
        <end position="450"/>
    </location>
</feature>
<keyword evidence="1" id="KW-0812">Transmembrane</keyword>
<dbReference type="Proteomes" id="UP000289784">
    <property type="component" value="Unassembled WGS sequence"/>
</dbReference>
<protein>
    <recommendedName>
        <fullName evidence="4">Lipopolysaccharide biosynthesis protein</fullName>
    </recommendedName>
</protein>
<keyword evidence="1" id="KW-0472">Membrane</keyword>
<dbReference type="OrthoDB" id="9795292at2"/>
<dbReference type="EMBL" id="SAWZ01000011">
    <property type="protein sequence ID" value="RXR00893.1"/>
    <property type="molecule type" value="Genomic_DNA"/>
</dbReference>
<keyword evidence="1" id="KW-1133">Transmembrane helix</keyword>
<reference evidence="2 3" key="1">
    <citation type="submission" date="2019-01" db="EMBL/GenBank/DDBJ databases">
        <title>Pseudoxanthomonas composti sp. nov., isolated from compost.</title>
        <authorList>
            <person name="Yang G."/>
        </authorList>
    </citation>
    <scope>NUCLEOTIDE SEQUENCE [LARGE SCALE GENOMIC DNA]</scope>
    <source>
        <strain evidence="2 3">GSS15</strain>
    </source>
</reference>
<sequence length="516" mass="56970">MSDWNSAGNGGDSRSPLALLPVALKELRRRPVLLASIFAVIALAGLGVGLMLPKKYVSSTSILVEEGNIISPLMEGRAVATSNRDRASILKEVAFSKKVMADILATGGWMDAKPSAVEQDRLSEKIIGRTSITNPRPNLISISYNDSDPQRAYRVTKRFGELLISESLAAKALESRQAYDFINSQVAQYHQKLKSSETQLEEFRTANPDARPGLEGDTAGRISQLRSIIDAGRMELIELRSQESALRAQLSGENDVTLSNSRGTQYRQRLLELQSQRDQLLMNYTDQHPDVVRLQHQINDVQEDLRREQARPHLAGESDAQFNPLYAELRSKQAEASRRAAATASRVAMAEGMLAKEEARSNRIASSESTTAELNRDYQVDRDIYQDLLKRRENARVSMNLDAEGKSMSFRLQEPASVPLRPSGLRVSHVALIGLVLAIVVPLLALFALVRLDPRVRSAQQIEREAGLPVLGTMPAYLSGPQRQAARRRMLTAAAVLASVPVLYVAVFVLKSLEVL</sequence>
<evidence type="ECO:0000313" key="2">
    <source>
        <dbReference type="EMBL" id="RXR00893.1"/>
    </source>
</evidence>
<evidence type="ECO:0000313" key="3">
    <source>
        <dbReference type="Proteomes" id="UP000289784"/>
    </source>
</evidence>
<evidence type="ECO:0000256" key="1">
    <source>
        <dbReference type="SAM" id="Phobius"/>
    </source>
</evidence>
<evidence type="ECO:0008006" key="4">
    <source>
        <dbReference type="Google" id="ProtNLM"/>
    </source>
</evidence>
<dbReference type="PANTHER" id="PTHR32309:SF31">
    <property type="entry name" value="CAPSULAR EXOPOLYSACCHARIDE FAMILY"/>
    <property type="match status" value="1"/>
</dbReference>
<organism evidence="2 3">
    <name type="scientific">Pseudoxanthomonas composti</name>
    <dbReference type="NCBI Taxonomy" id="2137479"/>
    <lineage>
        <taxon>Bacteria</taxon>
        <taxon>Pseudomonadati</taxon>
        <taxon>Pseudomonadota</taxon>
        <taxon>Gammaproteobacteria</taxon>
        <taxon>Lysobacterales</taxon>
        <taxon>Lysobacteraceae</taxon>
        <taxon>Pseudoxanthomonas</taxon>
    </lineage>
</organism>
<dbReference type="InterPro" id="IPR014345">
    <property type="entry name" value="XrtA_polysacc_chain"/>
</dbReference>
<dbReference type="NCBIfam" id="TIGR03007">
    <property type="entry name" value="pepcterm_ChnLen"/>
    <property type="match status" value="1"/>
</dbReference>
<gene>
    <name evidence="2" type="ORF">EPA99_16545</name>
</gene>
<dbReference type="PANTHER" id="PTHR32309">
    <property type="entry name" value="TYROSINE-PROTEIN KINASE"/>
    <property type="match status" value="1"/>
</dbReference>
<dbReference type="AlphaFoldDB" id="A0A4Q1JRK1"/>
<dbReference type="InterPro" id="IPR050445">
    <property type="entry name" value="Bact_polysacc_biosynth/exp"/>
</dbReference>
<proteinExistence type="predicted"/>
<keyword evidence="3" id="KW-1185">Reference proteome</keyword>
<accession>A0A4Q1JRK1</accession>
<feature type="transmembrane region" description="Helical" evidence="1">
    <location>
        <begin position="490"/>
        <end position="510"/>
    </location>
</feature>
<name>A0A4Q1JRK1_9GAMM</name>
<feature type="transmembrane region" description="Helical" evidence="1">
    <location>
        <begin position="32"/>
        <end position="52"/>
    </location>
</feature>
<dbReference type="RefSeq" id="WP_129472355.1">
    <property type="nucleotide sequence ID" value="NZ_SAWZ01000011.1"/>
</dbReference>
<comment type="caution">
    <text evidence="2">The sequence shown here is derived from an EMBL/GenBank/DDBJ whole genome shotgun (WGS) entry which is preliminary data.</text>
</comment>